<protein>
    <submittedName>
        <fullName evidence="2">Uncharacterized protein</fullName>
    </submittedName>
</protein>
<feature type="transmembrane region" description="Helical" evidence="1">
    <location>
        <begin position="20"/>
        <end position="44"/>
    </location>
</feature>
<evidence type="ECO:0000313" key="3">
    <source>
        <dbReference type="Proteomes" id="UP000596661"/>
    </source>
</evidence>
<evidence type="ECO:0000313" key="2">
    <source>
        <dbReference type="EnsemblPlants" id="cds.novel_model_3725_5bd9a17a"/>
    </source>
</evidence>
<dbReference type="Gramene" id="novel_model_3725_5bd9a17a">
    <property type="protein sequence ID" value="cds.novel_model_3725_5bd9a17a"/>
    <property type="gene ID" value="novel_gene_1985_5bd9a17a"/>
</dbReference>
<reference evidence="2" key="1">
    <citation type="submission" date="2018-11" db="EMBL/GenBank/DDBJ databases">
        <authorList>
            <person name="Grassa J C."/>
        </authorList>
    </citation>
    <scope>NUCLEOTIDE SEQUENCE [LARGE SCALE GENOMIC DNA]</scope>
</reference>
<proteinExistence type="predicted"/>
<dbReference type="Proteomes" id="UP000596661">
    <property type="component" value="Chromosome 4"/>
</dbReference>
<keyword evidence="1" id="KW-1133">Transmembrane helix</keyword>
<reference evidence="2" key="2">
    <citation type="submission" date="2021-03" db="UniProtKB">
        <authorList>
            <consortium name="EnsemblPlants"/>
        </authorList>
    </citation>
    <scope>IDENTIFICATION</scope>
</reference>
<dbReference type="EnsemblPlants" id="novel_model_3725_5bd9a17a">
    <property type="protein sequence ID" value="cds.novel_model_3725_5bd9a17a"/>
    <property type="gene ID" value="novel_gene_1985_5bd9a17a"/>
</dbReference>
<keyword evidence="1" id="KW-0812">Transmembrane</keyword>
<dbReference type="EMBL" id="UZAU01000400">
    <property type="status" value="NOT_ANNOTATED_CDS"/>
    <property type="molecule type" value="Genomic_DNA"/>
</dbReference>
<keyword evidence="1" id="KW-0472">Membrane</keyword>
<organism evidence="2 3">
    <name type="scientific">Cannabis sativa</name>
    <name type="common">Hemp</name>
    <name type="synonym">Marijuana</name>
    <dbReference type="NCBI Taxonomy" id="3483"/>
    <lineage>
        <taxon>Eukaryota</taxon>
        <taxon>Viridiplantae</taxon>
        <taxon>Streptophyta</taxon>
        <taxon>Embryophyta</taxon>
        <taxon>Tracheophyta</taxon>
        <taxon>Spermatophyta</taxon>
        <taxon>Magnoliopsida</taxon>
        <taxon>eudicotyledons</taxon>
        <taxon>Gunneridae</taxon>
        <taxon>Pentapetalae</taxon>
        <taxon>rosids</taxon>
        <taxon>fabids</taxon>
        <taxon>Rosales</taxon>
        <taxon>Cannabaceae</taxon>
        <taxon>Cannabis</taxon>
    </lineage>
</organism>
<evidence type="ECO:0000256" key="1">
    <source>
        <dbReference type="SAM" id="Phobius"/>
    </source>
</evidence>
<accession>A0A803R0T9</accession>
<dbReference type="AlphaFoldDB" id="A0A803R0T9"/>
<keyword evidence="3" id="KW-1185">Reference proteome</keyword>
<sequence length="61" mass="7227">MDRLEMFLWTIWGLQERRFSITFDVVSSVMVSITTSLMLCFISLRRHRGLDFLSAMPYAYS</sequence>
<dbReference type="OMA" id="RLEMFLW"/>
<name>A0A803R0T9_CANSA</name>